<comment type="function">
    <text evidence="8">Cell division protein that may be involved in stabilizing or promoting the assembly of the division complex.</text>
</comment>
<evidence type="ECO:0000256" key="8">
    <source>
        <dbReference type="HAMAP-Rule" id="MF_00912"/>
    </source>
</evidence>
<dbReference type="Gene3D" id="3.40.50.10960">
    <property type="match status" value="1"/>
</dbReference>
<keyword evidence="3 8" id="KW-0132">Cell division</keyword>
<keyword evidence="4 8" id="KW-0812">Transmembrane</keyword>
<comment type="caution">
    <text evidence="10">The sequence shown here is derived from an EMBL/GenBank/DDBJ whole genome shotgun (WGS) entry which is preliminary data.</text>
</comment>
<evidence type="ECO:0000256" key="4">
    <source>
        <dbReference type="ARBA" id="ARBA00022692"/>
    </source>
</evidence>
<dbReference type="HAMAP" id="MF_00912">
    <property type="entry name" value="DivIB"/>
    <property type="match status" value="1"/>
</dbReference>
<dbReference type="GO" id="GO:0043093">
    <property type="term" value="P:FtsZ-dependent cytokinesis"/>
    <property type="evidence" value="ECO:0007669"/>
    <property type="project" value="UniProtKB-UniRule"/>
</dbReference>
<protein>
    <recommendedName>
        <fullName evidence="8">Cell division protein DivIB</fullName>
    </recommendedName>
</protein>
<reference evidence="10 11" key="1">
    <citation type="journal article" date="2015" name="Genome Announc.">
        <title>Expanding the biotechnology potential of lactobacilli through comparative genomics of 213 strains and associated genera.</title>
        <authorList>
            <person name="Sun Z."/>
            <person name="Harris H.M."/>
            <person name="McCann A."/>
            <person name="Guo C."/>
            <person name="Argimon S."/>
            <person name="Zhang W."/>
            <person name="Yang X."/>
            <person name="Jeffery I.B."/>
            <person name="Cooney J.C."/>
            <person name="Kagawa T.F."/>
            <person name="Liu W."/>
            <person name="Song Y."/>
            <person name="Salvetti E."/>
            <person name="Wrobel A."/>
            <person name="Rasinkangas P."/>
            <person name="Parkhill J."/>
            <person name="Rea M.C."/>
            <person name="O'Sullivan O."/>
            <person name="Ritari J."/>
            <person name="Douillard F.P."/>
            <person name="Paul Ross R."/>
            <person name="Yang R."/>
            <person name="Briner A.E."/>
            <person name="Felis G.E."/>
            <person name="de Vos W.M."/>
            <person name="Barrangou R."/>
            <person name="Klaenhammer T.R."/>
            <person name="Caufield P.W."/>
            <person name="Cui Y."/>
            <person name="Zhang H."/>
            <person name="O'Toole P.W."/>
        </authorList>
    </citation>
    <scope>NUCLEOTIDE SEQUENCE [LARGE SCALE GENOMIC DNA]</scope>
    <source>
        <strain evidence="10 11">DSM 21115</strain>
    </source>
</reference>
<evidence type="ECO:0000256" key="6">
    <source>
        <dbReference type="ARBA" id="ARBA00023136"/>
    </source>
</evidence>
<gene>
    <name evidence="8" type="primary">divIB</name>
    <name evidence="10" type="ORF">DY78_GL000760</name>
</gene>
<evidence type="ECO:0000256" key="1">
    <source>
        <dbReference type="ARBA" id="ARBA00004370"/>
    </source>
</evidence>
<evidence type="ECO:0000313" key="10">
    <source>
        <dbReference type="EMBL" id="KRO26649.1"/>
    </source>
</evidence>
<dbReference type="PANTHER" id="PTHR37820:SF1">
    <property type="entry name" value="CELL DIVISION PROTEIN FTSQ"/>
    <property type="match status" value="1"/>
</dbReference>
<dbReference type="InterPro" id="IPR026580">
    <property type="entry name" value="DivIB"/>
</dbReference>
<comment type="subcellular location">
    <subcellularLocation>
        <location evidence="8">Cell membrane</location>
        <topology evidence="8">Single-pass type II membrane protein</topology>
    </subcellularLocation>
    <subcellularLocation>
        <location evidence="1">Membrane</location>
    </subcellularLocation>
    <text evidence="8">Localizes to the division septum.</text>
</comment>
<dbReference type="GO" id="GO:0005886">
    <property type="term" value="C:plasma membrane"/>
    <property type="evidence" value="ECO:0007669"/>
    <property type="project" value="UniProtKB-SubCell"/>
</dbReference>
<keyword evidence="11" id="KW-1185">Reference proteome</keyword>
<dbReference type="EMBL" id="AYGX02000116">
    <property type="protein sequence ID" value="KRO26649.1"/>
    <property type="molecule type" value="Genomic_DNA"/>
</dbReference>
<proteinExistence type="inferred from homology"/>
<feature type="transmembrane region" description="Helical" evidence="8">
    <location>
        <begin position="74"/>
        <end position="92"/>
    </location>
</feature>
<dbReference type="InterPro" id="IPR005548">
    <property type="entry name" value="Cell_div_FtsQ/DivIB_C"/>
</dbReference>
<dbReference type="AlphaFoldDB" id="A0A0R2NLM3"/>
<name>A0A0R2NLM3_9LACO</name>
<dbReference type="Pfam" id="PF03799">
    <property type="entry name" value="FtsQ_DivIB_C"/>
    <property type="match status" value="1"/>
</dbReference>
<evidence type="ECO:0000256" key="2">
    <source>
        <dbReference type="ARBA" id="ARBA00022475"/>
    </source>
</evidence>
<organism evidence="10 11">
    <name type="scientific">Lactiplantibacillus fabifermentans DSM 21115</name>
    <dbReference type="NCBI Taxonomy" id="1413187"/>
    <lineage>
        <taxon>Bacteria</taxon>
        <taxon>Bacillati</taxon>
        <taxon>Bacillota</taxon>
        <taxon>Bacilli</taxon>
        <taxon>Lactobacillales</taxon>
        <taxon>Lactobacillaceae</taxon>
        <taxon>Lactiplantibacillus</taxon>
    </lineage>
</organism>
<evidence type="ECO:0000313" key="11">
    <source>
        <dbReference type="Proteomes" id="UP000050920"/>
    </source>
</evidence>
<keyword evidence="2 8" id="KW-1003">Cell membrane</keyword>
<keyword evidence="5 8" id="KW-1133">Transmembrane helix</keyword>
<evidence type="ECO:0000256" key="7">
    <source>
        <dbReference type="ARBA" id="ARBA00023306"/>
    </source>
</evidence>
<dbReference type="InterPro" id="IPR034746">
    <property type="entry name" value="POTRA"/>
</dbReference>
<evidence type="ECO:0000256" key="3">
    <source>
        <dbReference type="ARBA" id="ARBA00022618"/>
    </source>
</evidence>
<dbReference type="GO" id="GO:0032153">
    <property type="term" value="C:cell division site"/>
    <property type="evidence" value="ECO:0007669"/>
    <property type="project" value="UniProtKB-UniRule"/>
</dbReference>
<evidence type="ECO:0000259" key="9">
    <source>
        <dbReference type="PROSITE" id="PS51779"/>
    </source>
</evidence>
<accession>A0A0R2NLM3</accession>
<keyword evidence="6 8" id="KW-0472">Membrane</keyword>
<sequence length="298" mass="33478">MKGVGAMAIFKRKPKNEKKRLDQLTPWERYQREAAANHADEEKRHFKWSGKRIRIGDKLPKLKTQRRKLVTKRAALLIGLFLMGIIIAGYFISPYSHIQKVTISGTEKLTTKQVEHATNIKPGVSVWAVIGHDTATSKAALKANPQVGKVSTKLVGYNQIKVKVNEIRIAGYLVTGSHYQRVLENGRILSTTYSQPGGGYPIYNNFKSGARLQKMIAQYAKLPSAVKHNISEIRYAPNKANPERVHLYMNDGNEVYATISTFASKMTYYNGIVAKMKTKGIINLEVGAYSYSFKNTKN</sequence>
<comment type="similarity">
    <text evidence="8">Belongs to the FtsQ/DivIB family. DivIB subfamily.</text>
</comment>
<dbReference type="Pfam" id="PF08478">
    <property type="entry name" value="POTRA_1"/>
    <property type="match status" value="1"/>
</dbReference>
<dbReference type="Proteomes" id="UP000050920">
    <property type="component" value="Unassembled WGS sequence"/>
</dbReference>
<dbReference type="InterPro" id="IPR013685">
    <property type="entry name" value="POTRA_FtsQ_type"/>
</dbReference>
<keyword evidence="7 8" id="KW-0131">Cell cycle</keyword>
<dbReference type="PROSITE" id="PS51779">
    <property type="entry name" value="POTRA"/>
    <property type="match status" value="1"/>
</dbReference>
<evidence type="ECO:0000256" key="5">
    <source>
        <dbReference type="ARBA" id="ARBA00022989"/>
    </source>
</evidence>
<feature type="domain" description="POTRA" evidence="9">
    <location>
        <begin position="96"/>
        <end position="167"/>
    </location>
</feature>
<dbReference type="PANTHER" id="PTHR37820">
    <property type="entry name" value="CELL DIVISION PROTEIN DIVIB"/>
    <property type="match status" value="1"/>
</dbReference>
<dbReference type="InterPro" id="IPR050487">
    <property type="entry name" value="FtsQ_DivIB"/>
</dbReference>